<name>A0A9P5NBC4_GYMJU</name>
<feature type="region of interest" description="Disordered" evidence="1">
    <location>
        <begin position="137"/>
        <end position="217"/>
    </location>
</feature>
<dbReference type="Proteomes" id="UP000724874">
    <property type="component" value="Unassembled WGS sequence"/>
</dbReference>
<feature type="region of interest" description="Disordered" evidence="1">
    <location>
        <begin position="260"/>
        <end position="354"/>
    </location>
</feature>
<organism evidence="2 3">
    <name type="scientific">Gymnopilus junonius</name>
    <name type="common">Spectacular rustgill mushroom</name>
    <name type="synonym">Gymnopilus spectabilis subsp. junonius</name>
    <dbReference type="NCBI Taxonomy" id="109634"/>
    <lineage>
        <taxon>Eukaryota</taxon>
        <taxon>Fungi</taxon>
        <taxon>Dikarya</taxon>
        <taxon>Basidiomycota</taxon>
        <taxon>Agaricomycotina</taxon>
        <taxon>Agaricomycetes</taxon>
        <taxon>Agaricomycetidae</taxon>
        <taxon>Agaricales</taxon>
        <taxon>Agaricineae</taxon>
        <taxon>Hymenogastraceae</taxon>
        <taxon>Gymnopilus</taxon>
    </lineage>
</organism>
<protein>
    <submittedName>
        <fullName evidence="2">Uncharacterized protein</fullName>
    </submittedName>
</protein>
<sequence>MGHKDEVDYERTHSEAQRRRGDELVQRLTMLGTKIMDQTLGSEQDSPLEEPRVVAERETVVEISNEMEKDGEKEARKSAEGESVPASNRQMPDSMALPTALVFGKGESEKEPEVQDTYNGVVDDMDSGEVWVRQIGVGEVSGKEKDKAGEDEAGEDEVWEDKALEDETGVEAGKGKNKRKGKGENKKKVKSENNEMGWNAKKRKACDDDAPEEIDHNSPCSVCIDIGRECVPTKRGYSCAFCREGKRKCNLSNVAWRISSKQKKLKMEGSRSNPPALTKSNSPPEIVAKSQPPRAAKPQPTGPPTLTSLSLTSKQIQAPDPRSTRSSTSRKLLGDLEDPQNGEGRAASGEKLNEENTEMQEILFLKAEVAHLKDEIPHPDEIPNIDLEVRNYHQTILGTFHAKFAIIDRKFVIINSNDRVNMEMMCHIEGPIVESFYDMALLSWSSVFNPPLPLLSSPPTPSEHYKFGNEHAHIAAKDLETAKFNAAGIAQAAFDVNDAAEKNNNEKGLHNKLAAITQHLNTTLQPDTKATLPEGVDMDNFSPHILHGPHDPFPIAMVNPRPRGSVEYTE</sequence>
<keyword evidence="3" id="KW-1185">Reference proteome</keyword>
<evidence type="ECO:0000256" key="1">
    <source>
        <dbReference type="SAM" id="MobiDB-lite"/>
    </source>
</evidence>
<accession>A0A9P5NBC4</accession>
<feature type="region of interest" description="Disordered" evidence="1">
    <location>
        <begin position="35"/>
        <end position="95"/>
    </location>
</feature>
<feature type="compositionally biased region" description="Acidic residues" evidence="1">
    <location>
        <begin position="151"/>
        <end position="169"/>
    </location>
</feature>
<dbReference type="OrthoDB" id="9997422at2759"/>
<dbReference type="PANTHER" id="PTHR21248">
    <property type="entry name" value="CARDIOLIPIN SYNTHASE"/>
    <property type="match status" value="1"/>
</dbReference>
<feature type="compositionally biased region" description="Basic and acidic residues" evidence="1">
    <location>
        <begin position="49"/>
        <end position="80"/>
    </location>
</feature>
<dbReference type="EMBL" id="JADNYJ010000144">
    <property type="protein sequence ID" value="KAF8879984.1"/>
    <property type="molecule type" value="Genomic_DNA"/>
</dbReference>
<feature type="region of interest" description="Disordered" evidence="1">
    <location>
        <begin position="1"/>
        <end position="23"/>
    </location>
</feature>
<comment type="caution">
    <text evidence="2">The sequence shown here is derived from an EMBL/GenBank/DDBJ whole genome shotgun (WGS) entry which is preliminary data.</text>
</comment>
<proteinExistence type="predicted"/>
<reference evidence="2" key="1">
    <citation type="submission" date="2020-11" db="EMBL/GenBank/DDBJ databases">
        <authorList>
            <consortium name="DOE Joint Genome Institute"/>
            <person name="Ahrendt S."/>
            <person name="Riley R."/>
            <person name="Andreopoulos W."/>
            <person name="LaButti K."/>
            <person name="Pangilinan J."/>
            <person name="Ruiz-duenas F.J."/>
            <person name="Barrasa J.M."/>
            <person name="Sanchez-Garcia M."/>
            <person name="Camarero S."/>
            <person name="Miyauchi S."/>
            <person name="Serrano A."/>
            <person name="Linde D."/>
            <person name="Babiker R."/>
            <person name="Drula E."/>
            <person name="Ayuso-Fernandez I."/>
            <person name="Pacheco R."/>
            <person name="Padilla G."/>
            <person name="Ferreira P."/>
            <person name="Barriuso J."/>
            <person name="Kellner H."/>
            <person name="Castanera R."/>
            <person name="Alfaro M."/>
            <person name="Ramirez L."/>
            <person name="Pisabarro A.G."/>
            <person name="Kuo A."/>
            <person name="Tritt A."/>
            <person name="Lipzen A."/>
            <person name="He G."/>
            <person name="Yan M."/>
            <person name="Ng V."/>
            <person name="Cullen D."/>
            <person name="Martin F."/>
            <person name="Rosso M.-N."/>
            <person name="Henrissat B."/>
            <person name="Hibbett D."/>
            <person name="Martinez A.T."/>
            <person name="Grigoriev I.V."/>
        </authorList>
    </citation>
    <scope>NUCLEOTIDE SEQUENCE</scope>
    <source>
        <strain evidence="2">AH 44721</strain>
    </source>
</reference>
<evidence type="ECO:0000313" key="3">
    <source>
        <dbReference type="Proteomes" id="UP000724874"/>
    </source>
</evidence>
<dbReference type="SUPFAM" id="SSF56024">
    <property type="entry name" value="Phospholipase D/nuclease"/>
    <property type="match status" value="1"/>
</dbReference>
<feature type="compositionally biased region" description="Basic and acidic residues" evidence="1">
    <location>
        <begin position="182"/>
        <end position="193"/>
    </location>
</feature>
<feature type="compositionally biased region" description="Basic and acidic residues" evidence="1">
    <location>
        <begin position="141"/>
        <end position="150"/>
    </location>
</feature>
<feature type="compositionally biased region" description="Polar residues" evidence="1">
    <location>
        <begin position="270"/>
        <end position="283"/>
    </location>
</feature>
<dbReference type="AlphaFoldDB" id="A0A9P5NBC4"/>
<gene>
    <name evidence="2" type="ORF">CPB84DRAFT_1851962</name>
</gene>
<feature type="compositionally biased region" description="Low complexity" evidence="1">
    <location>
        <begin position="304"/>
        <end position="313"/>
    </location>
</feature>
<evidence type="ECO:0000313" key="2">
    <source>
        <dbReference type="EMBL" id="KAF8879984.1"/>
    </source>
</evidence>
<dbReference type="PANTHER" id="PTHR21248:SF22">
    <property type="entry name" value="PHOSPHOLIPASE D"/>
    <property type="match status" value="1"/>
</dbReference>